<dbReference type="Gene3D" id="3.40.710.10">
    <property type="entry name" value="DD-peptidase/beta-lactamase superfamily"/>
    <property type="match status" value="1"/>
</dbReference>
<dbReference type="RefSeq" id="WP_329494162.1">
    <property type="nucleotide sequence ID" value="NZ_CP108460.1"/>
</dbReference>
<reference evidence="2 3" key="1">
    <citation type="submission" date="2022-10" db="EMBL/GenBank/DDBJ databases">
        <title>The complete genomes of actinobacterial strains from the NBC collection.</title>
        <authorList>
            <person name="Joergensen T.S."/>
            <person name="Alvarez Arevalo M."/>
            <person name="Sterndorff E.B."/>
            <person name="Faurdal D."/>
            <person name="Vuksanovic O."/>
            <person name="Mourched A.-S."/>
            <person name="Charusanti P."/>
            <person name="Shaw S."/>
            <person name="Blin K."/>
            <person name="Weber T."/>
        </authorList>
    </citation>
    <scope>NUCLEOTIDE SEQUENCE [LARGE SCALE GENOMIC DNA]</scope>
    <source>
        <strain evidence="2 3">NBC_01247</strain>
    </source>
</reference>
<dbReference type="PANTHER" id="PTHR43319">
    <property type="entry name" value="BETA-LACTAMASE-RELATED"/>
    <property type="match status" value="1"/>
</dbReference>
<evidence type="ECO:0000259" key="1">
    <source>
        <dbReference type="Pfam" id="PF00144"/>
    </source>
</evidence>
<feature type="domain" description="Beta-lactamase-related" evidence="1">
    <location>
        <begin position="28"/>
        <end position="411"/>
    </location>
</feature>
<dbReference type="PANTHER" id="PTHR43319:SF3">
    <property type="entry name" value="BETA-LACTAMASE-RELATED DOMAIN-CONTAINING PROTEIN"/>
    <property type="match status" value="1"/>
</dbReference>
<dbReference type="InterPro" id="IPR012338">
    <property type="entry name" value="Beta-lactam/transpept-like"/>
</dbReference>
<keyword evidence="3" id="KW-1185">Reference proteome</keyword>
<dbReference type="Proteomes" id="UP001432014">
    <property type="component" value="Chromosome"/>
</dbReference>
<accession>A0ABZ1WGB6</accession>
<dbReference type="EMBL" id="CP108482">
    <property type="protein sequence ID" value="WUS59729.1"/>
    <property type="molecule type" value="Genomic_DNA"/>
</dbReference>
<dbReference type="InterPro" id="IPR052907">
    <property type="entry name" value="Beta-lactamase/esterase"/>
</dbReference>
<evidence type="ECO:0000313" key="2">
    <source>
        <dbReference type="EMBL" id="WUS59729.1"/>
    </source>
</evidence>
<proteinExistence type="predicted"/>
<dbReference type="InterPro" id="IPR001466">
    <property type="entry name" value="Beta-lactam-related"/>
</dbReference>
<sequence length="427" mass="44411">MGHVGEGGAVEIWGETAEGFEPVREAFTRNFREYGELGAAFALYVRGRKVVDLWGGDSRPEVGGRPAPAVPWTADTAQVLRSVTKGLTAAAALHLAERGLLDLDAPVASYWPEFAAEGKGRLPVHWLLSHRAGLPALDVPLRLEDVLTWEPAAAAVAAQAPAWEPGTAHGYHPYTFGWLVGEVIRRVSGRTVGQYFAEEIARPLGLDLWIGLPSGAAPRVGRLVDLPAPEAAQAGPSGLRVRPKQAVVDAYRDPASLTARAFASVRSVVNLNDPAVQAAEIPGAGGIGTARSLARFYAALIGAADRDGWASGGPSAASGWEMPPRPLLGPALLARAIGPAVSGPDKVLIVNSTFGLGFFRHGPTSLMGSPASFGHPGRGGSLGFADPELGIGFGYVTNGMQPGVTGDIRSRTLIKAVRDCLAATGGA</sequence>
<gene>
    <name evidence="2" type="ORF">OG469_32040</name>
</gene>
<dbReference type="Pfam" id="PF00144">
    <property type="entry name" value="Beta-lactamase"/>
    <property type="match status" value="1"/>
</dbReference>
<evidence type="ECO:0000313" key="3">
    <source>
        <dbReference type="Proteomes" id="UP001432014"/>
    </source>
</evidence>
<protein>
    <submittedName>
        <fullName evidence="2">Beta-lactamase family protein</fullName>
    </submittedName>
</protein>
<dbReference type="SUPFAM" id="SSF56601">
    <property type="entry name" value="beta-lactamase/transpeptidase-like"/>
    <property type="match status" value="1"/>
</dbReference>
<name>A0ABZ1WGB6_9ACTN</name>
<organism evidence="2 3">
    <name type="scientific">Kitasatospora herbaricolor</name>
    <dbReference type="NCBI Taxonomy" id="68217"/>
    <lineage>
        <taxon>Bacteria</taxon>
        <taxon>Bacillati</taxon>
        <taxon>Actinomycetota</taxon>
        <taxon>Actinomycetes</taxon>
        <taxon>Kitasatosporales</taxon>
        <taxon>Streptomycetaceae</taxon>
        <taxon>Kitasatospora</taxon>
    </lineage>
</organism>